<evidence type="ECO:0000256" key="4">
    <source>
        <dbReference type="ARBA" id="ARBA00024778"/>
    </source>
</evidence>
<evidence type="ECO:0000256" key="5">
    <source>
        <dbReference type="ARBA" id="ARBA00033464"/>
    </source>
</evidence>
<feature type="compositionally biased region" description="Polar residues" evidence="6">
    <location>
        <begin position="32"/>
        <end position="45"/>
    </location>
</feature>
<proteinExistence type="predicted"/>
<feature type="domain" description="Ribonuclease H2 subunit B wHTH" evidence="7">
    <location>
        <begin position="146"/>
        <end position="353"/>
    </location>
</feature>
<evidence type="ECO:0000256" key="3">
    <source>
        <dbReference type="ARBA" id="ARBA00023242"/>
    </source>
</evidence>
<feature type="compositionally biased region" description="Low complexity" evidence="6">
    <location>
        <begin position="279"/>
        <end position="298"/>
    </location>
</feature>
<comment type="caution">
    <text evidence="9">The sequence shown here is derived from an EMBL/GenBank/DDBJ whole genome shotgun (WGS) entry which is preliminary data.</text>
</comment>
<dbReference type="Pfam" id="PF17745">
    <property type="entry name" value="Ydr279_N"/>
    <property type="match status" value="1"/>
</dbReference>
<keyword evidence="3" id="KW-0539">Nucleus</keyword>
<evidence type="ECO:0000313" key="10">
    <source>
        <dbReference type="Proteomes" id="UP001390339"/>
    </source>
</evidence>
<evidence type="ECO:0000313" key="9">
    <source>
        <dbReference type="EMBL" id="KAK8879854.1"/>
    </source>
</evidence>
<feature type="domain" description="Rnh202 triple barrel" evidence="8">
    <location>
        <begin position="50"/>
        <end position="143"/>
    </location>
</feature>
<feature type="compositionally biased region" description="Basic and acidic residues" evidence="6">
    <location>
        <begin position="107"/>
        <end position="121"/>
    </location>
</feature>
<dbReference type="CDD" id="cd09270">
    <property type="entry name" value="RNase_H2-B"/>
    <property type="match status" value="1"/>
</dbReference>
<dbReference type="InterPro" id="IPR041195">
    <property type="entry name" value="Rnh202_N"/>
</dbReference>
<dbReference type="PANTHER" id="PTHR13383:SF11">
    <property type="entry name" value="RIBONUCLEASE H2 SUBUNIT B"/>
    <property type="match status" value="1"/>
</dbReference>
<sequence length="450" mass="49288">MARTTRSKAASGSAAAKTSGKASAATTPAPSNTSRYALPSSTTNPPKIFILPRKATSDARVVSLPNPRYNKPTRYLVCPETGIYEFTRITAPKSTPRSWLVDTSAGAEKEEKEESPKKSDGDDSEFGAYVTKGAELYLATSIDPVFLLLPALTSDETAKGEGGKKMFVESDDYFDQLNKTSPHFSEILRWGTIRQLLEARMATVCDTVDAGGELMYRFSQEKLLAEMLSKAKRMSEKSLPPSMEEKFVAKALEAPVLGLKREDTTTSTTSASTPKAESNESQASTESTETTATQVSEAPTAATSVGEEEATAASSGLKASMQASPEVTKLQRLRVAFSFICSSYILPSQVSQLKKQLSEQKDLVDFSPLDDYLAQVAKLRQEAATSRSMGDYSRKHVLDEEELMDRAEKKRKMEEDEKRKKAGESRGVKNLKKVNTTGMKKMSDFFKKKT</sequence>
<name>A0ABR2JLV6_9PEZI</name>
<feature type="compositionally biased region" description="Low complexity" evidence="6">
    <location>
        <begin position="1"/>
        <end position="31"/>
    </location>
</feature>
<dbReference type="PANTHER" id="PTHR13383">
    <property type="entry name" value="RIBONUCLEASE H2 SUBUNIT B"/>
    <property type="match status" value="1"/>
</dbReference>
<evidence type="ECO:0000256" key="1">
    <source>
        <dbReference type="ARBA" id="ARBA00004123"/>
    </source>
</evidence>
<feature type="compositionally biased region" description="Basic and acidic residues" evidence="6">
    <location>
        <begin position="441"/>
        <end position="450"/>
    </location>
</feature>
<dbReference type="InterPro" id="IPR040456">
    <property type="entry name" value="RNase_H2_suB"/>
</dbReference>
<feature type="region of interest" description="Disordered" evidence="6">
    <location>
        <begin position="97"/>
        <end position="125"/>
    </location>
</feature>
<keyword evidence="10" id="KW-1185">Reference proteome</keyword>
<dbReference type="InterPro" id="IPR019024">
    <property type="entry name" value="RNase_H2_suB_wHTH"/>
</dbReference>
<dbReference type="Proteomes" id="UP001390339">
    <property type="component" value="Unassembled WGS sequence"/>
</dbReference>
<dbReference type="EMBL" id="JAPCWZ010000001">
    <property type="protein sequence ID" value="KAK8879854.1"/>
    <property type="molecule type" value="Genomic_DNA"/>
</dbReference>
<accession>A0ABR2JLV6</accession>
<evidence type="ECO:0000256" key="6">
    <source>
        <dbReference type="SAM" id="MobiDB-lite"/>
    </source>
</evidence>
<evidence type="ECO:0000259" key="8">
    <source>
        <dbReference type="Pfam" id="PF17745"/>
    </source>
</evidence>
<feature type="compositionally biased region" description="Basic and acidic residues" evidence="6">
    <location>
        <begin position="403"/>
        <end position="427"/>
    </location>
</feature>
<dbReference type="Gene3D" id="1.10.20.120">
    <property type="match status" value="1"/>
</dbReference>
<organism evidence="9 10">
    <name type="scientific">Apiospora arundinis</name>
    <dbReference type="NCBI Taxonomy" id="335852"/>
    <lineage>
        <taxon>Eukaryota</taxon>
        <taxon>Fungi</taxon>
        <taxon>Dikarya</taxon>
        <taxon>Ascomycota</taxon>
        <taxon>Pezizomycotina</taxon>
        <taxon>Sordariomycetes</taxon>
        <taxon>Xylariomycetidae</taxon>
        <taxon>Amphisphaeriales</taxon>
        <taxon>Apiosporaceae</taxon>
        <taxon>Apiospora</taxon>
    </lineage>
</organism>
<dbReference type="Pfam" id="PF09468">
    <property type="entry name" value="RNase_H2-Ydr279"/>
    <property type="match status" value="1"/>
</dbReference>
<evidence type="ECO:0000259" key="7">
    <source>
        <dbReference type="Pfam" id="PF09468"/>
    </source>
</evidence>
<evidence type="ECO:0000256" key="2">
    <source>
        <dbReference type="ARBA" id="ARBA00019062"/>
    </source>
</evidence>
<reference evidence="9 10" key="1">
    <citation type="journal article" date="2024" name="IMA Fungus">
        <title>Apiospora arundinis, a panoply of carbohydrate-active enzymes and secondary metabolites.</title>
        <authorList>
            <person name="Sorensen T."/>
            <person name="Petersen C."/>
            <person name="Muurmann A.T."/>
            <person name="Christiansen J.V."/>
            <person name="Brundto M.L."/>
            <person name="Overgaard C.K."/>
            <person name="Boysen A.T."/>
            <person name="Wollenberg R.D."/>
            <person name="Larsen T.O."/>
            <person name="Sorensen J.L."/>
            <person name="Nielsen K.L."/>
            <person name="Sondergaard T.E."/>
        </authorList>
    </citation>
    <scope>NUCLEOTIDE SEQUENCE [LARGE SCALE GENOMIC DNA]</scope>
    <source>
        <strain evidence="9 10">AAU 773</strain>
    </source>
</reference>
<protein>
    <recommendedName>
        <fullName evidence="2">Ribonuclease H2 subunit B</fullName>
    </recommendedName>
    <alternativeName>
        <fullName evidence="5">Ribonuclease HI subunit B</fullName>
    </alternativeName>
</protein>
<dbReference type="Gene3D" id="2.20.25.530">
    <property type="match status" value="1"/>
</dbReference>
<gene>
    <name evidence="9" type="ORF">PGQ11_001148</name>
</gene>
<feature type="region of interest" description="Disordered" evidence="6">
    <location>
        <begin position="1"/>
        <end position="48"/>
    </location>
</feature>
<comment type="subcellular location">
    <subcellularLocation>
        <location evidence="1">Nucleus</location>
    </subcellularLocation>
</comment>
<feature type="region of interest" description="Disordered" evidence="6">
    <location>
        <begin position="403"/>
        <end position="450"/>
    </location>
</feature>
<feature type="region of interest" description="Disordered" evidence="6">
    <location>
        <begin position="258"/>
        <end position="317"/>
    </location>
</feature>
<comment type="function">
    <text evidence="4">Non catalytic subunit of RNase H2, an endonuclease that specifically degrades the RNA of RNA:DNA hybrids. Participates in DNA replication, possibly by mediating the removal of lagging-strand Okazaki fragment RNA primers during DNA replication. Mediates the excision of single ribonucleotides from DNA:RNA duplexes.</text>
</comment>